<gene>
    <name evidence="2" type="ORF">AUP44_00775</name>
</gene>
<sequence>MTAYVVMIREKMRDEDAFKDYAAGARAARGDHPITPLAFYGPHQVLEGAAAEGVVILSFPDMDAARAWYDSPAYAEARAHRYRAADYRVLLVDGV</sequence>
<evidence type="ECO:0000259" key="1">
    <source>
        <dbReference type="Pfam" id="PF07045"/>
    </source>
</evidence>
<organism evidence="2 3">
    <name type="scientific">Tistrella mobilis</name>
    <dbReference type="NCBI Taxonomy" id="171437"/>
    <lineage>
        <taxon>Bacteria</taxon>
        <taxon>Pseudomonadati</taxon>
        <taxon>Pseudomonadota</taxon>
        <taxon>Alphaproteobacteria</taxon>
        <taxon>Geminicoccales</taxon>
        <taxon>Geminicoccaceae</taxon>
        <taxon>Tistrella</taxon>
    </lineage>
</organism>
<comment type="caution">
    <text evidence="2">The sequence shown here is derived from an EMBL/GenBank/DDBJ whole genome shotgun (WGS) entry which is preliminary data.</text>
</comment>
<reference evidence="2 3" key="1">
    <citation type="submission" date="2015-12" db="EMBL/GenBank/DDBJ databases">
        <title>Genome sequence of Tistrella mobilis MCCC 1A02139.</title>
        <authorList>
            <person name="Lu L."/>
            <person name="Lai Q."/>
            <person name="Shao Z."/>
            <person name="Qian P."/>
        </authorList>
    </citation>
    <scope>NUCLEOTIDE SEQUENCE [LARGE SCALE GENOMIC DNA]</scope>
    <source>
        <strain evidence="2 3">MCCC 1A02139</strain>
    </source>
</reference>
<dbReference type="GeneID" id="97239633"/>
<dbReference type="Pfam" id="PF07045">
    <property type="entry name" value="DUF1330"/>
    <property type="match status" value="1"/>
</dbReference>
<dbReference type="InterPro" id="IPR010753">
    <property type="entry name" value="DUF1330"/>
</dbReference>
<dbReference type="OrthoDB" id="9806380at2"/>
<dbReference type="Gene3D" id="3.30.70.100">
    <property type="match status" value="1"/>
</dbReference>
<dbReference type="PANTHER" id="PTHR41521">
    <property type="match status" value="1"/>
</dbReference>
<proteinExistence type="predicted"/>
<dbReference type="EMBL" id="LPZR01000157">
    <property type="protein sequence ID" value="KYO52315.1"/>
    <property type="molecule type" value="Genomic_DNA"/>
</dbReference>
<dbReference type="Proteomes" id="UP000075787">
    <property type="component" value="Unassembled WGS sequence"/>
</dbReference>
<accession>A0A161Q3H7</accession>
<dbReference type="PANTHER" id="PTHR41521:SF4">
    <property type="entry name" value="BLR0684 PROTEIN"/>
    <property type="match status" value="1"/>
</dbReference>
<dbReference type="RefSeq" id="WP_062764457.1">
    <property type="nucleotide sequence ID" value="NZ_CP121024.1"/>
</dbReference>
<feature type="domain" description="DUF1330" evidence="1">
    <location>
        <begin position="2"/>
        <end position="95"/>
    </location>
</feature>
<dbReference type="AlphaFoldDB" id="A0A161Q3H7"/>
<dbReference type="SUPFAM" id="SSF54909">
    <property type="entry name" value="Dimeric alpha+beta barrel"/>
    <property type="match status" value="1"/>
</dbReference>
<evidence type="ECO:0000313" key="3">
    <source>
        <dbReference type="Proteomes" id="UP000075787"/>
    </source>
</evidence>
<dbReference type="InterPro" id="IPR011008">
    <property type="entry name" value="Dimeric_a/b-barrel"/>
</dbReference>
<name>A0A161Q3H7_9PROT</name>
<evidence type="ECO:0000313" key="2">
    <source>
        <dbReference type="EMBL" id="KYO52315.1"/>
    </source>
</evidence>
<protein>
    <recommendedName>
        <fullName evidence="1">DUF1330 domain-containing protein</fullName>
    </recommendedName>
</protein>